<evidence type="ECO:0000313" key="1">
    <source>
        <dbReference type="EMBL" id="RHJ61155.1"/>
    </source>
</evidence>
<dbReference type="AlphaFoldDB" id="A0A415D519"/>
<sequence>MRSGMAGKKDCSYPNCYECQYEDCIVDNVNALLKRRRWNANPEVYRQKQRDYRSKVAESLPHCDECNECTLVKLDKGTGFKRLCVPEMRLILQKVTCCPQWCPKKIPVKEREHQRYLRRKELKAGEKTDTN</sequence>
<accession>A0A415D519</accession>
<dbReference type="Proteomes" id="UP000285832">
    <property type="component" value="Unassembled WGS sequence"/>
</dbReference>
<protein>
    <submittedName>
        <fullName evidence="1">Uncharacterized protein</fullName>
    </submittedName>
</protein>
<comment type="caution">
    <text evidence="1">The sequence shown here is derived from an EMBL/GenBank/DDBJ whole genome shotgun (WGS) entry which is preliminary data.</text>
</comment>
<proteinExistence type="predicted"/>
<dbReference type="RefSeq" id="WP_118279142.1">
    <property type="nucleotide sequence ID" value="NZ_JAQDJO010000017.1"/>
</dbReference>
<gene>
    <name evidence="1" type="ORF">DW116_08245</name>
</gene>
<organism evidence="1 2">
    <name type="scientific">[Ruminococcus] lactaris</name>
    <dbReference type="NCBI Taxonomy" id="46228"/>
    <lineage>
        <taxon>Bacteria</taxon>
        <taxon>Bacillati</taxon>
        <taxon>Bacillota</taxon>
        <taxon>Clostridia</taxon>
        <taxon>Lachnospirales</taxon>
        <taxon>Lachnospiraceae</taxon>
        <taxon>Mediterraneibacter</taxon>
    </lineage>
</organism>
<evidence type="ECO:0000313" key="2">
    <source>
        <dbReference type="Proteomes" id="UP000285832"/>
    </source>
</evidence>
<dbReference type="EMBL" id="QRMI01000018">
    <property type="protein sequence ID" value="RHJ61155.1"/>
    <property type="molecule type" value="Genomic_DNA"/>
</dbReference>
<name>A0A415D519_9FIRM</name>
<reference evidence="1 2" key="1">
    <citation type="submission" date="2018-08" db="EMBL/GenBank/DDBJ databases">
        <title>A genome reference for cultivated species of the human gut microbiota.</title>
        <authorList>
            <person name="Zou Y."/>
            <person name="Xue W."/>
            <person name="Luo G."/>
        </authorList>
    </citation>
    <scope>NUCLEOTIDE SEQUENCE [LARGE SCALE GENOMIC DNA]</scope>
    <source>
        <strain evidence="1 2">AM09-9</strain>
    </source>
</reference>